<feature type="compositionally biased region" description="Low complexity" evidence="1">
    <location>
        <begin position="492"/>
        <end position="517"/>
    </location>
</feature>
<feature type="region of interest" description="Disordered" evidence="1">
    <location>
        <begin position="479"/>
        <end position="615"/>
    </location>
</feature>
<dbReference type="OrthoDB" id="3692636at2"/>
<evidence type="ECO:0000256" key="1">
    <source>
        <dbReference type="SAM" id="MobiDB-lite"/>
    </source>
</evidence>
<dbReference type="Proteomes" id="UP000294927">
    <property type="component" value="Unassembled WGS sequence"/>
</dbReference>
<dbReference type="RefSeq" id="WP_133905660.1">
    <property type="nucleotide sequence ID" value="NZ_SOCP01000010.1"/>
</dbReference>
<evidence type="ECO:0000313" key="2">
    <source>
        <dbReference type="EMBL" id="TDV47176.1"/>
    </source>
</evidence>
<dbReference type="AlphaFoldDB" id="A0A4R7VDF6"/>
<sequence length="639" mass="66434">MDFAAADIWQDFKTASRTERGTLDDNANEVLLGPRLNEAVRDRANGYLRKLDLGPATKATDERAKLLDLHWGHVEHDGAMLGGLGAAMTNFAETLAANVAELGKSWQGDSYNAFRTAVDKIQRTMAEYGEAATTTGEGLVNAMGQIRELYQTFADDSAGKHLDFHPISPPEKWHRIGEGDYTADKLAEACPSDHGNDLVLDVSDIVDYNYDCIKNNDEQSNMINGHWVTERRWDICLRDGCEESLDRVSIMYTNLVDQSQEAIDRIKGKLDNYFGAVDTVVDGVTGLYDAALGNVYTLGNAEAFTSLRVIGGAPSGGDTPVDQAGQPADGGEPVSVGGDQSPAVAVEPPQPEPDVEPAAVETPPDGTPAADDAADQSGSVKVRDGDRTIGVTSPDGTGRVVVTVQDGAGATKTYELDFDAASGLSVDRPEGAVPGAEQIPARTDGKCVIEDGPLTITAERPLFSPDSLKLVVDDGSGKPNTYTVDFDDQDTPDQQPSAAPAQAGPAPADATSAGPAAEPAPPSEPAKGDSAPPPSPAPRPATLTSPQAAWQGEQTGSVSGVLVPDQPGEAGLAKAPDADQPEVAGMAGAGLPIAGGSSGPAQEGGRAGSGWSVHGDLFDTGEPVYSMHGVLGDDDGAKD</sequence>
<dbReference type="Gene3D" id="1.10.287.1060">
    <property type="entry name" value="ESAT-6-like"/>
    <property type="match status" value="1"/>
</dbReference>
<accession>A0A4R7VDF6</accession>
<proteinExistence type="predicted"/>
<reference evidence="2 3" key="1">
    <citation type="submission" date="2019-03" db="EMBL/GenBank/DDBJ databases">
        <title>Genomic Encyclopedia of Archaeal and Bacterial Type Strains, Phase II (KMG-II): from individual species to whole genera.</title>
        <authorList>
            <person name="Goeker M."/>
        </authorList>
    </citation>
    <scope>NUCLEOTIDE SEQUENCE [LARGE SCALE GENOMIC DNA]</scope>
    <source>
        <strain evidence="2 3">DSM 45499</strain>
    </source>
</reference>
<dbReference type="EMBL" id="SOCP01000010">
    <property type="protein sequence ID" value="TDV47176.1"/>
    <property type="molecule type" value="Genomic_DNA"/>
</dbReference>
<feature type="compositionally biased region" description="Low complexity" evidence="1">
    <location>
        <begin position="356"/>
        <end position="371"/>
    </location>
</feature>
<name>A0A4R7VDF6_9PSEU</name>
<feature type="region of interest" description="Disordered" evidence="1">
    <location>
        <begin position="315"/>
        <end position="395"/>
    </location>
</feature>
<protein>
    <submittedName>
        <fullName evidence="2">Uncharacterized protein</fullName>
    </submittedName>
</protein>
<keyword evidence="3" id="KW-1185">Reference proteome</keyword>
<gene>
    <name evidence="2" type="ORF">CLV71_110360</name>
</gene>
<dbReference type="InterPro" id="IPR036689">
    <property type="entry name" value="ESAT-6-like_sf"/>
</dbReference>
<organism evidence="2 3">
    <name type="scientific">Actinophytocola oryzae</name>
    <dbReference type="NCBI Taxonomy" id="502181"/>
    <lineage>
        <taxon>Bacteria</taxon>
        <taxon>Bacillati</taxon>
        <taxon>Actinomycetota</taxon>
        <taxon>Actinomycetes</taxon>
        <taxon>Pseudonocardiales</taxon>
        <taxon>Pseudonocardiaceae</taxon>
    </lineage>
</organism>
<dbReference type="SUPFAM" id="SSF140453">
    <property type="entry name" value="EsxAB dimer-like"/>
    <property type="match status" value="1"/>
</dbReference>
<evidence type="ECO:0000313" key="3">
    <source>
        <dbReference type="Proteomes" id="UP000294927"/>
    </source>
</evidence>
<comment type="caution">
    <text evidence="2">The sequence shown here is derived from an EMBL/GenBank/DDBJ whole genome shotgun (WGS) entry which is preliminary data.</text>
</comment>